<dbReference type="InterPro" id="IPR017946">
    <property type="entry name" value="PLC-like_Pdiesterase_TIM-brl"/>
</dbReference>
<sequence>MEIIAHRGASCDHPEQTLAAYDAALSEGADGIECDIRLTKDGHLVCSHDRTFERVAGDKRPIAELTRDDLPSINVGTTAEPQQPLLFSTLLDLVEGTDCGLFVETKHPSGYGGQLEKTLVSILRDRGHVDNPPLHVISFSAMSLARMRHLEPSVHRILLRREIQRPLGPILWRMDIPQAYGPSIVNAKLRPGLIRRGDGCYTWTVNTRNDVMWAAQHGIDWLATDKPRQAREWMDEASAQAEYPTVS</sequence>
<feature type="domain" description="GP-PDE" evidence="1">
    <location>
        <begin position="1"/>
        <end position="234"/>
    </location>
</feature>
<dbReference type="EMBL" id="QFRA01000024">
    <property type="protein sequence ID" value="PZR03989.1"/>
    <property type="molecule type" value="Genomic_DNA"/>
</dbReference>
<protein>
    <submittedName>
        <fullName evidence="2">Glycerophosphodiester phosphodiesterase</fullName>
    </submittedName>
</protein>
<dbReference type="Gene3D" id="3.20.20.190">
    <property type="entry name" value="Phosphatidylinositol (PI) phosphodiesterase"/>
    <property type="match status" value="1"/>
</dbReference>
<dbReference type="Proteomes" id="UP000249432">
    <property type="component" value="Unassembled WGS sequence"/>
</dbReference>
<comment type="caution">
    <text evidence="2">The sequence shown here is derived from an EMBL/GenBank/DDBJ whole genome shotgun (WGS) entry which is preliminary data.</text>
</comment>
<accession>A0A2W5SLD5</accession>
<dbReference type="PANTHER" id="PTHR46211:SF13">
    <property type="entry name" value="GLYCEROPHOSPHODIESTER PHOSPHODIESTERASE 1-RELATED"/>
    <property type="match status" value="1"/>
</dbReference>
<dbReference type="SUPFAM" id="SSF51695">
    <property type="entry name" value="PLC-like phosphodiesterases"/>
    <property type="match status" value="1"/>
</dbReference>
<dbReference type="PROSITE" id="PS51704">
    <property type="entry name" value="GP_PDE"/>
    <property type="match status" value="1"/>
</dbReference>
<name>A0A2W5SLD5_9CORY</name>
<proteinExistence type="predicted"/>
<evidence type="ECO:0000313" key="3">
    <source>
        <dbReference type="Proteomes" id="UP000249432"/>
    </source>
</evidence>
<dbReference type="GO" id="GO:0008081">
    <property type="term" value="F:phosphoric diester hydrolase activity"/>
    <property type="evidence" value="ECO:0007669"/>
    <property type="project" value="InterPro"/>
</dbReference>
<dbReference type="Pfam" id="PF03009">
    <property type="entry name" value="GDPD"/>
    <property type="match status" value="1"/>
</dbReference>
<dbReference type="RefSeq" id="WP_303735273.1">
    <property type="nucleotide sequence ID" value="NZ_CAKZHK010000004.1"/>
</dbReference>
<evidence type="ECO:0000313" key="2">
    <source>
        <dbReference type="EMBL" id="PZR03989.1"/>
    </source>
</evidence>
<dbReference type="GO" id="GO:0006629">
    <property type="term" value="P:lipid metabolic process"/>
    <property type="evidence" value="ECO:0007669"/>
    <property type="project" value="InterPro"/>
</dbReference>
<dbReference type="InterPro" id="IPR030395">
    <property type="entry name" value="GP_PDE_dom"/>
</dbReference>
<gene>
    <name evidence="2" type="ORF">DI525_08370</name>
</gene>
<organism evidence="2 3">
    <name type="scientific">Corynebacterium kroppenstedtii</name>
    <dbReference type="NCBI Taxonomy" id="161879"/>
    <lineage>
        <taxon>Bacteria</taxon>
        <taxon>Bacillati</taxon>
        <taxon>Actinomycetota</taxon>
        <taxon>Actinomycetes</taxon>
        <taxon>Mycobacteriales</taxon>
        <taxon>Corynebacteriaceae</taxon>
        <taxon>Corynebacterium</taxon>
    </lineage>
</organism>
<dbReference type="AlphaFoldDB" id="A0A2W5SLD5"/>
<evidence type="ECO:0000259" key="1">
    <source>
        <dbReference type="PROSITE" id="PS51704"/>
    </source>
</evidence>
<dbReference type="PANTHER" id="PTHR46211">
    <property type="entry name" value="GLYCEROPHOSPHORYL DIESTER PHOSPHODIESTERASE"/>
    <property type="match status" value="1"/>
</dbReference>
<reference evidence="2 3" key="1">
    <citation type="submission" date="2017-08" db="EMBL/GenBank/DDBJ databases">
        <title>Infants hospitalized years apart are colonized by the same room-sourced microbial strains.</title>
        <authorList>
            <person name="Brooks B."/>
            <person name="Olm M.R."/>
            <person name="Firek B.A."/>
            <person name="Baker R."/>
            <person name="Thomas B.C."/>
            <person name="Morowitz M.J."/>
            <person name="Banfield J.F."/>
        </authorList>
    </citation>
    <scope>NUCLEOTIDE SEQUENCE [LARGE SCALE GENOMIC DNA]</scope>
    <source>
        <strain evidence="2">S2_003_000_R1_3</strain>
    </source>
</reference>